<dbReference type="EMBL" id="JH430667">
    <property type="status" value="NOT_ANNOTATED_CDS"/>
    <property type="molecule type" value="Genomic_DNA"/>
</dbReference>
<proteinExistence type="predicted"/>
<evidence type="ECO:0000313" key="1">
    <source>
        <dbReference type="EnsemblMetazoa" id="SMAR001585-PA"/>
    </source>
</evidence>
<protein>
    <submittedName>
        <fullName evidence="1">Uncharacterized protein</fullName>
    </submittedName>
</protein>
<dbReference type="Proteomes" id="UP000014500">
    <property type="component" value="Unassembled WGS sequence"/>
</dbReference>
<name>T1IKX1_STRMM</name>
<reference evidence="2" key="1">
    <citation type="submission" date="2011-05" db="EMBL/GenBank/DDBJ databases">
        <authorList>
            <person name="Richards S.R."/>
            <person name="Qu J."/>
            <person name="Jiang H."/>
            <person name="Jhangiani S.N."/>
            <person name="Agravi P."/>
            <person name="Goodspeed R."/>
            <person name="Gross S."/>
            <person name="Mandapat C."/>
            <person name="Jackson L."/>
            <person name="Mathew T."/>
            <person name="Pu L."/>
            <person name="Thornton R."/>
            <person name="Saada N."/>
            <person name="Wilczek-Boney K.B."/>
            <person name="Lee S."/>
            <person name="Kovar C."/>
            <person name="Wu Y."/>
            <person name="Scherer S.E."/>
            <person name="Worley K.C."/>
            <person name="Muzny D.M."/>
            <person name="Gibbs R."/>
        </authorList>
    </citation>
    <scope>NUCLEOTIDE SEQUENCE</scope>
    <source>
        <strain evidence="2">Brora</strain>
    </source>
</reference>
<dbReference type="EnsemblMetazoa" id="SMAR001585-RA">
    <property type="protein sequence ID" value="SMAR001585-PA"/>
    <property type="gene ID" value="SMAR001585"/>
</dbReference>
<organism evidence="1 2">
    <name type="scientific">Strigamia maritima</name>
    <name type="common">European centipede</name>
    <name type="synonym">Geophilus maritimus</name>
    <dbReference type="NCBI Taxonomy" id="126957"/>
    <lineage>
        <taxon>Eukaryota</taxon>
        <taxon>Metazoa</taxon>
        <taxon>Ecdysozoa</taxon>
        <taxon>Arthropoda</taxon>
        <taxon>Myriapoda</taxon>
        <taxon>Chilopoda</taxon>
        <taxon>Pleurostigmophora</taxon>
        <taxon>Geophilomorpha</taxon>
        <taxon>Linotaeniidae</taxon>
        <taxon>Strigamia</taxon>
    </lineage>
</organism>
<reference evidence="1" key="2">
    <citation type="submission" date="2015-02" db="UniProtKB">
        <authorList>
            <consortium name="EnsemblMetazoa"/>
        </authorList>
    </citation>
    <scope>IDENTIFICATION</scope>
</reference>
<evidence type="ECO:0000313" key="2">
    <source>
        <dbReference type="Proteomes" id="UP000014500"/>
    </source>
</evidence>
<keyword evidence="2" id="KW-1185">Reference proteome</keyword>
<dbReference type="AlphaFoldDB" id="T1IKX1"/>
<dbReference type="HOGENOM" id="CLU_2267087_0_0_1"/>
<accession>T1IKX1</accession>
<sequence>MPFKKHFCILSWDSAPSIPYRPIAPSRREVITGITLCANSHINHPTCNFFCVKFSSAFSTKGGASCKGSRGAIKFALLAKYSSTALSVASSKLASKKNTLKIH</sequence>